<evidence type="ECO:0000256" key="7">
    <source>
        <dbReference type="ARBA" id="ARBA00022729"/>
    </source>
</evidence>
<keyword evidence="12" id="KW-0472">Membrane</keyword>
<keyword evidence="10" id="KW-0067">ATP-binding</keyword>
<evidence type="ECO:0000256" key="4">
    <source>
        <dbReference type="ARBA" id="ARBA00022475"/>
    </source>
</evidence>
<dbReference type="Pfam" id="PF12810">
    <property type="entry name" value="ALK_LTK_GRD"/>
    <property type="match status" value="1"/>
</dbReference>
<evidence type="ECO:0000313" key="21">
    <source>
        <dbReference type="Proteomes" id="UP001284601"/>
    </source>
</evidence>
<feature type="non-terminal residue" evidence="20">
    <location>
        <position position="654"/>
    </location>
</feature>
<keyword evidence="13" id="KW-0829">Tyrosine-protein kinase</keyword>
<dbReference type="Pfam" id="PF09134">
    <property type="entry name" value="Invasin_D3"/>
    <property type="match status" value="2"/>
</dbReference>
<comment type="subcellular location">
    <subcellularLocation>
        <location evidence="1">Cell membrane</location>
        <topology evidence="1">Single-pass type I membrane protein</topology>
    </subcellularLocation>
</comment>
<keyword evidence="9" id="KW-0418">Kinase</keyword>
<keyword evidence="8" id="KW-0547">Nucleotide-binding</keyword>
<evidence type="ECO:0000256" key="9">
    <source>
        <dbReference type="ARBA" id="ARBA00022777"/>
    </source>
</evidence>
<accession>A0ABU4HV14</accession>
<evidence type="ECO:0000256" key="1">
    <source>
        <dbReference type="ARBA" id="ARBA00004251"/>
    </source>
</evidence>
<keyword evidence="15" id="KW-0675">Receptor</keyword>
<evidence type="ECO:0000256" key="14">
    <source>
        <dbReference type="ARBA" id="ARBA00023157"/>
    </source>
</evidence>
<keyword evidence="16" id="KW-0325">Glycoprotein</keyword>
<evidence type="ECO:0000256" key="16">
    <source>
        <dbReference type="ARBA" id="ARBA00023180"/>
    </source>
</evidence>
<sequence length="654" mass="60723">MPTVARLSLALATLLSLLLLLLTSATAQADPTCLAGAQVTFTYTGAEQCYTVPSGPGTLRVEAIGARGGANGRPTSAAGGSGARIAGDIAATPGSTLYVLVGGNGAVGTGGFNGGGAAGTSSWQVCDGWGCSTYPTAGGGGGGATDIRTLPSSNPLSLDARLLVAAGGGGGGGAFFGGGNGGAAGQAGSRVTFSLNEGVGGAGTASAPGAGGAIGGLSGSGAIGGAGSQYGGAGGGGGLYGGGGSGNDGSSYEYSGGGGGGSSLVPAGGTLGLSSAPAAVTFTFYGDPVTLALRLAQSTLVADGGSTTTATATVRDGDGFPVPGRTVTFTSSGSQQIGATTDYGDGTYSATVTATTTAGTATIRASVGALSDSATLTQSAGPATQISLSFPDAVLYADGSSFADANITVRDANGNPVAGQTVTLASDGGQTVGGVGDLGNGSYYASVTASTTPGRSTLTATLPNASGQPRATATLTQLRACVTGSLRRFETTGDEQCWTVPAGVSSVRVLAVGGAGGSGGGAGVGGGGRGATAVRDLTVTPGQRLFVHVAGNAAGKSGGFNGGGDGGDRQPMDIAVSLGNGGGGASDVRTCRLIDCPLGIVDSRQLIAAGGGGGASEANGGAAGGNGGQWSGTGGGKGGGAGTASAGGAGGAAG</sequence>
<evidence type="ECO:0000256" key="11">
    <source>
        <dbReference type="ARBA" id="ARBA00022989"/>
    </source>
</evidence>
<name>A0ABU4HV14_9ACTN</name>
<evidence type="ECO:0000256" key="8">
    <source>
        <dbReference type="ARBA" id="ARBA00022741"/>
    </source>
</evidence>
<dbReference type="SUPFAM" id="SSF49373">
    <property type="entry name" value="Invasin/intimin cell-adhesion fragments"/>
    <property type="match status" value="2"/>
</dbReference>
<dbReference type="InterPro" id="IPR015217">
    <property type="entry name" value="Invasin_dom_3"/>
</dbReference>
<protein>
    <recommendedName>
        <fullName evidence="3">receptor protein-tyrosine kinase</fullName>
        <ecNumber evidence="3">2.7.10.1</ecNumber>
    </recommendedName>
</protein>
<keyword evidence="5" id="KW-0808">Transferase</keyword>
<keyword evidence="11" id="KW-1133">Transmembrane helix</keyword>
<proteinExistence type="inferred from homology"/>
<keyword evidence="21" id="KW-1185">Reference proteome</keyword>
<feature type="domain" description="Big-1" evidence="19">
    <location>
        <begin position="385"/>
        <end position="476"/>
    </location>
</feature>
<evidence type="ECO:0000256" key="6">
    <source>
        <dbReference type="ARBA" id="ARBA00022692"/>
    </source>
</evidence>
<evidence type="ECO:0000259" key="19">
    <source>
        <dbReference type="PROSITE" id="PS51127"/>
    </source>
</evidence>
<evidence type="ECO:0000256" key="3">
    <source>
        <dbReference type="ARBA" id="ARBA00011902"/>
    </source>
</evidence>
<keyword evidence="4" id="KW-1003">Cell membrane</keyword>
<evidence type="ECO:0000256" key="13">
    <source>
        <dbReference type="ARBA" id="ARBA00023137"/>
    </source>
</evidence>
<dbReference type="EMBL" id="JAWSTH010000077">
    <property type="protein sequence ID" value="MDW5597162.1"/>
    <property type="molecule type" value="Genomic_DNA"/>
</dbReference>
<evidence type="ECO:0000313" key="20">
    <source>
        <dbReference type="EMBL" id="MDW5597162.1"/>
    </source>
</evidence>
<comment type="similarity">
    <text evidence="2">Belongs to the intimin/invasin family.</text>
</comment>
<dbReference type="PROSITE" id="PS51127">
    <property type="entry name" value="BIG1"/>
    <property type="match status" value="2"/>
</dbReference>
<feature type="domain" description="Big-1" evidence="19">
    <location>
        <begin position="290"/>
        <end position="379"/>
    </location>
</feature>
<dbReference type="Gene3D" id="2.60.40.10">
    <property type="entry name" value="Immunoglobulins"/>
    <property type="match status" value="2"/>
</dbReference>
<gene>
    <name evidence="20" type="ORF">R7226_22640</name>
</gene>
<dbReference type="InterPro" id="IPR013783">
    <property type="entry name" value="Ig-like_fold"/>
</dbReference>
<evidence type="ECO:0000256" key="5">
    <source>
        <dbReference type="ARBA" id="ARBA00022679"/>
    </source>
</evidence>
<dbReference type="RefSeq" id="WP_318599627.1">
    <property type="nucleotide sequence ID" value="NZ_JAWSTH010000077.1"/>
</dbReference>
<dbReference type="Proteomes" id="UP001284601">
    <property type="component" value="Unassembled WGS sequence"/>
</dbReference>
<feature type="chain" id="PRO_5046393457" description="receptor protein-tyrosine kinase" evidence="18">
    <location>
        <begin position="30"/>
        <end position="654"/>
    </location>
</feature>
<reference evidence="21" key="1">
    <citation type="submission" date="2023-07" db="EMBL/GenBank/DDBJ databases">
        <title>Conexibacter stalactiti sp. nov., isolated from stalactites in a lava cave and emended description of the genus Conexibacter.</title>
        <authorList>
            <person name="Lee S.D."/>
        </authorList>
    </citation>
    <scope>NUCLEOTIDE SEQUENCE [LARGE SCALE GENOMIC DNA]</scope>
    <source>
        <strain evidence="21">KCTC 39840</strain>
    </source>
</reference>
<keyword evidence="7 18" id="KW-0732">Signal</keyword>
<dbReference type="SMART" id="SM00634">
    <property type="entry name" value="BID_1"/>
    <property type="match status" value="2"/>
</dbReference>
<feature type="signal peptide" evidence="18">
    <location>
        <begin position="1"/>
        <end position="29"/>
    </location>
</feature>
<feature type="region of interest" description="Disordered" evidence="17">
    <location>
        <begin position="620"/>
        <end position="654"/>
    </location>
</feature>
<evidence type="ECO:0000256" key="12">
    <source>
        <dbReference type="ARBA" id="ARBA00023136"/>
    </source>
</evidence>
<evidence type="ECO:0000256" key="15">
    <source>
        <dbReference type="ARBA" id="ARBA00023170"/>
    </source>
</evidence>
<evidence type="ECO:0000256" key="17">
    <source>
        <dbReference type="SAM" id="MobiDB-lite"/>
    </source>
</evidence>
<dbReference type="InterPro" id="IPR055163">
    <property type="entry name" value="ALK/LTK-like_GRD"/>
</dbReference>
<evidence type="ECO:0000256" key="2">
    <source>
        <dbReference type="ARBA" id="ARBA00010116"/>
    </source>
</evidence>
<dbReference type="InterPro" id="IPR008964">
    <property type="entry name" value="Invasin/intimin_cell_adhesion"/>
</dbReference>
<dbReference type="EC" id="2.7.10.1" evidence="3"/>
<evidence type="ECO:0000256" key="10">
    <source>
        <dbReference type="ARBA" id="ARBA00022840"/>
    </source>
</evidence>
<reference evidence="20 21" key="2">
    <citation type="submission" date="2023-10" db="EMBL/GenBank/DDBJ databases">
        <authorList>
            <person name="Han X.F."/>
        </authorList>
    </citation>
    <scope>NUCLEOTIDE SEQUENCE [LARGE SCALE GENOMIC DNA]</scope>
    <source>
        <strain evidence="20 21">KCTC 39840</strain>
    </source>
</reference>
<dbReference type="InterPro" id="IPR003344">
    <property type="entry name" value="Big_1_dom"/>
</dbReference>
<comment type="caution">
    <text evidence="20">The sequence shown here is derived from an EMBL/GenBank/DDBJ whole genome shotgun (WGS) entry which is preliminary data.</text>
</comment>
<organism evidence="20 21">
    <name type="scientific">Conexibacter stalactiti</name>
    <dbReference type="NCBI Taxonomy" id="1940611"/>
    <lineage>
        <taxon>Bacteria</taxon>
        <taxon>Bacillati</taxon>
        <taxon>Actinomycetota</taxon>
        <taxon>Thermoleophilia</taxon>
        <taxon>Solirubrobacterales</taxon>
        <taxon>Conexibacteraceae</taxon>
        <taxon>Conexibacter</taxon>
    </lineage>
</organism>
<evidence type="ECO:0000256" key="18">
    <source>
        <dbReference type="SAM" id="SignalP"/>
    </source>
</evidence>
<keyword evidence="6" id="KW-0812">Transmembrane</keyword>
<keyword evidence="14" id="KW-1015">Disulfide bond</keyword>